<dbReference type="Proteomes" id="UP000248926">
    <property type="component" value="Unassembled WGS sequence"/>
</dbReference>
<evidence type="ECO:0000313" key="1">
    <source>
        <dbReference type="EMBL" id="RAO74726.1"/>
    </source>
</evidence>
<keyword evidence="2" id="KW-1185">Reference proteome</keyword>
<evidence type="ECO:0000313" key="2">
    <source>
        <dbReference type="Proteomes" id="UP000248926"/>
    </source>
</evidence>
<organism evidence="1 2">
    <name type="scientific">Dyella jiangningensis</name>
    <dbReference type="NCBI Taxonomy" id="1379159"/>
    <lineage>
        <taxon>Bacteria</taxon>
        <taxon>Pseudomonadati</taxon>
        <taxon>Pseudomonadota</taxon>
        <taxon>Gammaproteobacteria</taxon>
        <taxon>Lysobacterales</taxon>
        <taxon>Rhodanobacteraceae</taxon>
        <taxon>Dyella</taxon>
    </lineage>
</organism>
<comment type="caution">
    <text evidence="1">The sequence shown here is derived from an EMBL/GenBank/DDBJ whole genome shotgun (WGS) entry which is preliminary data.</text>
</comment>
<dbReference type="AlphaFoldDB" id="A0A328P153"/>
<gene>
    <name evidence="1" type="ORF">CA260_18080</name>
</gene>
<name>A0A328P153_9GAMM</name>
<reference evidence="1 2" key="1">
    <citation type="journal article" date="2018" name="Genet. Mol. Biol.">
        <title>The genome sequence of Dyella jiangningensis FCAV SCS01 from a lignocellulose-decomposing microbial consortium metagenome reveals potential for biotechnological applications.</title>
        <authorList>
            <person name="Desiderato J.G."/>
            <person name="Alvarenga D.O."/>
            <person name="Constancio M.T.L."/>
            <person name="Alves L.M.C."/>
            <person name="Varani A.M."/>
        </authorList>
    </citation>
    <scope>NUCLEOTIDE SEQUENCE [LARGE SCALE GENOMIC DNA]</scope>
    <source>
        <strain evidence="1 2">FCAV SCS01</strain>
    </source>
</reference>
<dbReference type="EMBL" id="NFZS01000005">
    <property type="protein sequence ID" value="RAO74726.1"/>
    <property type="molecule type" value="Genomic_DNA"/>
</dbReference>
<proteinExistence type="predicted"/>
<dbReference type="RefSeq" id="WP_111984482.1">
    <property type="nucleotide sequence ID" value="NZ_NFZS01000005.1"/>
</dbReference>
<dbReference type="OrthoDB" id="8750771at2"/>
<accession>A0A328P153</accession>
<sequence length="222" mass="25085">MHFEVPKVRMHSLREFAQHYFMIVLSILTALGLEQWIEHTHHRHAAEQASEQIEVELRGTLDSIHGALANNARQVAPLRTLKEAISDDVRRGLPDAQINQHIRELKNDFVLSVSWPSFATQSWDVAVANQSATWIDIDRLHKYATAYAAQRDASNWVTHDSTIALNGPRMVDLRTRINLGKDVDPVEFLGILQQMINTSTETSGHLEQTAKPIERALAEATN</sequence>
<protein>
    <submittedName>
        <fullName evidence="1">Uncharacterized protein</fullName>
    </submittedName>
</protein>